<keyword evidence="4" id="KW-0081">Bacteriolytic enzyme</keyword>
<dbReference type="PANTHER" id="PTHR11407:SF63">
    <property type="entry name" value="LYSOZYME C"/>
    <property type="match status" value="1"/>
</dbReference>
<dbReference type="PANTHER" id="PTHR11407">
    <property type="entry name" value="LYSOZYME C"/>
    <property type="match status" value="1"/>
</dbReference>
<dbReference type="PROSITE" id="PS00128">
    <property type="entry name" value="GLYCOSYL_HYDROL_F22_1"/>
    <property type="match status" value="1"/>
</dbReference>
<dbReference type="CDD" id="cd16899">
    <property type="entry name" value="LYZ_C_invert"/>
    <property type="match status" value="1"/>
</dbReference>
<dbReference type="PROSITE" id="PS51348">
    <property type="entry name" value="GLYCOSYL_HYDROL_F22_2"/>
    <property type="match status" value="1"/>
</dbReference>
<dbReference type="InterPro" id="IPR019799">
    <property type="entry name" value="Glyco_hydro_22_CS"/>
</dbReference>
<dbReference type="InterPro" id="IPR023346">
    <property type="entry name" value="Lysozyme-like_dom_sf"/>
</dbReference>
<dbReference type="Gene3D" id="1.10.530.10">
    <property type="match status" value="1"/>
</dbReference>
<dbReference type="Pfam" id="PF00062">
    <property type="entry name" value="Lys"/>
    <property type="match status" value="1"/>
</dbReference>
<protein>
    <recommendedName>
        <fullName evidence="3">lysozyme</fullName>
        <ecNumber evidence="3">3.2.1.17</ecNumber>
    </recommendedName>
</protein>
<evidence type="ECO:0000313" key="9">
    <source>
        <dbReference type="EMBL" id="BBE08151.1"/>
    </source>
</evidence>
<sequence>MLMIFWIVATAYGRKLMKCELARQLLWLGLSTSEIPDWVCLIDAESHMQTDLITGPLSDGSSNYGLFQINNKRWCGEKDRGGDCAVKCSQLAAKNIKRSIDCAMVIFKEMGGFSYWKGWRQNCQEKQLPNLNECFDLRLWKTTTIPNPFKKIILPTHMPGILS</sequence>
<gene>
    <name evidence="9" type="primary">lysozyme_c-3</name>
</gene>
<dbReference type="EMBL" id="LC384142">
    <property type="protein sequence ID" value="BBE08151.1"/>
    <property type="molecule type" value="mRNA"/>
</dbReference>
<accession>A0A499U5K8</accession>
<dbReference type="InterPro" id="IPR001916">
    <property type="entry name" value="Glyco_hydro_22"/>
</dbReference>
<feature type="domain" description="Glycosyl hydrolases family 22 (GH22)" evidence="8">
    <location>
        <begin position="84"/>
        <end position="102"/>
    </location>
</feature>
<dbReference type="AlphaFoldDB" id="A0A499U5K8"/>
<keyword evidence="5" id="KW-1015">Disulfide bond</keyword>
<evidence type="ECO:0000256" key="2">
    <source>
        <dbReference type="ARBA" id="ARBA00010859"/>
    </source>
</evidence>
<evidence type="ECO:0000256" key="6">
    <source>
        <dbReference type="ARBA" id="ARBA00023295"/>
    </source>
</evidence>
<dbReference type="PRINTS" id="PR00135">
    <property type="entry name" value="LYZLACT"/>
</dbReference>
<dbReference type="GO" id="GO:0003796">
    <property type="term" value="F:lysozyme activity"/>
    <property type="evidence" value="ECO:0007669"/>
    <property type="project" value="UniProtKB-EC"/>
</dbReference>
<dbReference type="FunFam" id="1.10.530.10:FF:000001">
    <property type="entry name" value="Lysozyme C"/>
    <property type="match status" value="1"/>
</dbReference>
<comment type="catalytic activity">
    <reaction evidence="1">
        <text>Hydrolysis of (1-&gt;4)-beta-linkages between N-acetylmuramic acid and N-acetyl-D-glucosamine residues in a peptidoglycan and between N-acetyl-D-glucosamine residues in chitodextrins.</text>
        <dbReference type="EC" id="3.2.1.17"/>
    </reaction>
</comment>
<comment type="similarity">
    <text evidence="2 7">Belongs to the glycosyl hydrolase 22 family.</text>
</comment>
<dbReference type="SMART" id="SM00263">
    <property type="entry name" value="LYZ1"/>
    <property type="match status" value="1"/>
</dbReference>
<dbReference type="GO" id="GO:0031640">
    <property type="term" value="P:killing of cells of another organism"/>
    <property type="evidence" value="ECO:0007669"/>
    <property type="project" value="UniProtKB-KW"/>
</dbReference>
<organism evidence="9">
    <name type="scientific">Plautia stali</name>
    <name type="common">Stink bug</name>
    <dbReference type="NCBI Taxonomy" id="106108"/>
    <lineage>
        <taxon>Eukaryota</taxon>
        <taxon>Metazoa</taxon>
        <taxon>Ecdysozoa</taxon>
        <taxon>Arthropoda</taxon>
        <taxon>Hexapoda</taxon>
        <taxon>Insecta</taxon>
        <taxon>Pterygota</taxon>
        <taxon>Neoptera</taxon>
        <taxon>Paraneoptera</taxon>
        <taxon>Hemiptera</taxon>
        <taxon>Heteroptera</taxon>
        <taxon>Panheteroptera</taxon>
        <taxon>Pentatomomorpha</taxon>
        <taxon>Pentatomoidea</taxon>
        <taxon>Pentatomidae</taxon>
        <taxon>Pentatominae</taxon>
        <taxon>Plautia</taxon>
    </lineage>
</organism>
<keyword evidence="4" id="KW-0929">Antimicrobial</keyword>
<evidence type="ECO:0000256" key="1">
    <source>
        <dbReference type="ARBA" id="ARBA00000632"/>
    </source>
</evidence>
<dbReference type="EC" id="3.2.1.17" evidence="3"/>
<evidence type="ECO:0000256" key="5">
    <source>
        <dbReference type="ARBA" id="ARBA00023157"/>
    </source>
</evidence>
<dbReference type="SUPFAM" id="SSF53955">
    <property type="entry name" value="Lysozyme-like"/>
    <property type="match status" value="1"/>
</dbReference>
<keyword evidence="6" id="KW-0326">Glycosidase</keyword>
<proteinExistence type="evidence at transcript level"/>
<evidence type="ECO:0000259" key="8">
    <source>
        <dbReference type="PROSITE" id="PS00128"/>
    </source>
</evidence>
<evidence type="ECO:0000256" key="7">
    <source>
        <dbReference type="RuleBase" id="RU004440"/>
    </source>
</evidence>
<reference evidence="9" key="1">
    <citation type="journal article" date="2019" name="Proc. R. Soc. B">
        <title>Functional crosstalk across IMD and Toll pathways: insight into the evolution of incomplete immune cascades.</title>
        <authorList>
            <person name="Nishide Y."/>
            <person name="Kageyama D."/>
            <person name="Yokoi K."/>
            <person name="Jouraku A."/>
            <person name="Tanaka H."/>
            <person name="Futahashi R."/>
            <person name="Fukatsu T."/>
        </authorList>
    </citation>
    <scope>NUCLEOTIDE SEQUENCE</scope>
</reference>
<evidence type="ECO:0000256" key="3">
    <source>
        <dbReference type="ARBA" id="ARBA00012732"/>
    </source>
</evidence>
<dbReference type="GO" id="GO:0042742">
    <property type="term" value="P:defense response to bacterium"/>
    <property type="evidence" value="ECO:0007669"/>
    <property type="project" value="UniProtKB-KW"/>
</dbReference>
<evidence type="ECO:0000256" key="4">
    <source>
        <dbReference type="ARBA" id="ARBA00022638"/>
    </source>
</evidence>
<name>A0A499U5K8_PLAST</name>
<keyword evidence="6" id="KW-0378">Hydrolase</keyword>